<feature type="region of interest" description="Disordered" evidence="11">
    <location>
        <begin position="331"/>
        <end position="355"/>
    </location>
</feature>
<keyword evidence="7" id="KW-0969">Cilium</keyword>
<evidence type="ECO:0000256" key="1">
    <source>
        <dbReference type="ARBA" id="ARBA00003029"/>
    </source>
</evidence>
<evidence type="ECO:0000256" key="11">
    <source>
        <dbReference type="SAM" id="MobiDB-lite"/>
    </source>
</evidence>
<evidence type="ECO:0000256" key="5">
    <source>
        <dbReference type="ARBA" id="ARBA00022490"/>
    </source>
</evidence>
<evidence type="ECO:0000256" key="7">
    <source>
        <dbReference type="ARBA" id="ARBA00023069"/>
    </source>
</evidence>
<dbReference type="PANTHER" id="PTHR31598">
    <property type="entry name" value="IQ DOMAIN-CONTAINING PROTEIN D"/>
    <property type="match status" value="1"/>
</dbReference>
<feature type="coiled-coil region" evidence="10">
    <location>
        <begin position="131"/>
        <end position="158"/>
    </location>
</feature>
<sequence>MNSLEASRVLAVLDETYESIKLISYITGDVLETAEQLRDILGQDLTTCFIKHRELSSQLKGHFGNAVLNASTLELCRLLKKSTTAHRLQSLPYERTYGMLQCLDYFQKLRQFAAQRLTTTVEEDSSRRDYFEEVKEREERAVAERLQLEQKLRLQRAELHKATSTMQSNEDRVRGELHEVSSSAQRLSNETQSGAARQLTEDTATYETELESLTKSLNAAKAELDRIQADHMETEQQLRKARKRSQLDIETQVNEYDTDVGAKEDELQQVKSEYDELVRELADLNKSMAEMRTERLEYEERRKRMEMERHKAALELFTRKRAARVIQRAFRAHKAKNAAAKKKGKKGASGKKGKK</sequence>
<dbReference type="PROSITE" id="PS50096">
    <property type="entry name" value="IQ"/>
    <property type="match status" value="1"/>
</dbReference>
<dbReference type="PANTHER" id="PTHR31598:SF1">
    <property type="entry name" value="DYNEIN REGULATORY COMPLEX PROTEIN 10"/>
    <property type="match status" value="1"/>
</dbReference>
<name>A0A7S0VE46_9CHLO</name>
<comment type="similarity">
    <text evidence="3">Belongs to the DRC10 family.</text>
</comment>
<evidence type="ECO:0000256" key="9">
    <source>
        <dbReference type="ARBA" id="ARBA00023273"/>
    </source>
</evidence>
<proteinExistence type="inferred from homology"/>
<evidence type="ECO:0000256" key="10">
    <source>
        <dbReference type="SAM" id="Coils"/>
    </source>
</evidence>
<dbReference type="EMBL" id="HBFM01022790">
    <property type="protein sequence ID" value="CAD8780312.1"/>
    <property type="molecule type" value="Transcribed_RNA"/>
</dbReference>
<keyword evidence="8" id="KW-0206">Cytoskeleton</keyword>
<comment type="function">
    <text evidence="1">Component of the nexin-dynein regulatory complex (N-DRC), a key regulator of ciliary/flagellar motility which maintains the alignment and integrity of the distal axoneme and regulates microtubule sliding in motile axonemes.</text>
</comment>
<protein>
    <recommendedName>
        <fullName evidence="4">Dynein regulatory complex protein 10</fullName>
    </recommendedName>
</protein>
<keyword evidence="9" id="KW-0966">Cell projection</keyword>
<evidence type="ECO:0000313" key="12">
    <source>
        <dbReference type="EMBL" id="CAD8780312.1"/>
    </source>
</evidence>
<feature type="region of interest" description="Disordered" evidence="11">
    <location>
        <begin position="160"/>
        <end position="199"/>
    </location>
</feature>
<keyword evidence="10" id="KW-0175">Coiled coil</keyword>
<accession>A0A7S0VE46</accession>
<comment type="subcellular location">
    <subcellularLocation>
        <location evidence="2">Cytoplasm</location>
        <location evidence="2">Cytoskeleton</location>
        <location evidence="2">Flagellum axoneme</location>
    </subcellularLocation>
</comment>
<feature type="compositionally biased region" description="Polar residues" evidence="11">
    <location>
        <begin position="180"/>
        <end position="199"/>
    </location>
</feature>
<keyword evidence="6" id="KW-0282">Flagellum</keyword>
<reference evidence="12" key="1">
    <citation type="submission" date="2021-01" db="EMBL/GenBank/DDBJ databases">
        <authorList>
            <person name="Corre E."/>
            <person name="Pelletier E."/>
            <person name="Niang G."/>
            <person name="Scheremetjew M."/>
            <person name="Finn R."/>
            <person name="Kale V."/>
            <person name="Holt S."/>
            <person name="Cochrane G."/>
            <person name="Meng A."/>
            <person name="Brown T."/>
            <person name="Cohen L."/>
        </authorList>
    </citation>
    <scope>NUCLEOTIDE SEQUENCE</scope>
    <source>
        <strain evidence="12">SAG 63-3</strain>
    </source>
</reference>
<evidence type="ECO:0000256" key="3">
    <source>
        <dbReference type="ARBA" id="ARBA00009071"/>
    </source>
</evidence>
<keyword evidence="5" id="KW-0963">Cytoplasm</keyword>
<evidence type="ECO:0000256" key="6">
    <source>
        <dbReference type="ARBA" id="ARBA00022846"/>
    </source>
</evidence>
<dbReference type="AlphaFoldDB" id="A0A7S0VE46"/>
<gene>
    <name evidence="12" type="ORF">PPAR00522_LOCUS14802</name>
</gene>
<dbReference type="InterPro" id="IPR042815">
    <property type="entry name" value="DRC10"/>
</dbReference>
<organism evidence="12">
    <name type="scientific">Polytomella parva</name>
    <dbReference type="NCBI Taxonomy" id="51329"/>
    <lineage>
        <taxon>Eukaryota</taxon>
        <taxon>Viridiplantae</taxon>
        <taxon>Chlorophyta</taxon>
        <taxon>core chlorophytes</taxon>
        <taxon>Chlorophyceae</taxon>
        <taxon>CS clade</taxon>
        <taxon>Chlamydomonadales</taxon>
        <taxon>Chlamydomonadaceae</taxon>
        <taxon>Polytomella</taxon>
    </lineage>
</organism>
<evidence type="ECO:0000256" key="2">
    <source>
        <dbReference type="ARBA" id="ARBA00004611"/>
    </source>
</evidence>
<evidence type="ECO:0000256" key="4">
    <source>
        <dbReference type="ARBA" id="ARBA00021752"/>
    </source>
</evidence>
<evidence type="ECO:0000256" key="8">
    <source>
        <dbReference type="ARBA" id="ARBA00023212"/>
    </source>
</evidence>
<feature type="compositionally biased region" description="Basic and acidic residues" evidence="11">
    <location>
        <begin position="169"/>
        <end position="179"/>
    </location>
</feature>